<reference evidence="2 3" key="1">
    <citation type="journal article" date="2016" name="Mol. Biol. Evol.">
        <title>Comparative Genomics of Early-Diverging Mushroom-Forming Fungi Provides Insights into the Origins of Lignocellulose Decay Capabilities.</title>
        <authorList>
            <person name="Nagy L.G."/>
            <person name="Riley R."/>
            <person name="Tritt A."/>
            <person name="Adam C."/>
            <person name="Daum C."/>
            <person name="Floudas D."/>
            <person name="Sun H."/>
            <person name="Yadav J.S."/>
            <person name="Pangilinan J."/>
            <person name="Larsson K.H."/>
            <person name="Matsuura K."/>
            <person name="Barry K."/>
            <person name="Labutti K."/>
            <person name="Kuo R."/>
            <person name="Ohm R.A."/>
            <person name="Bhattacharya S.S."/>
            <person name="Shirouzu T."/>
            <person name="Yoshinaga Y."/>
            <person name="Martin F.M."/>
            <person name="Grigoriev I.V."/>
            <person name="Hibbett D.S."/>
        </authorList>
    </citation>
    <scope>NUCLEOTIDE SEQUENCE [LARGE SCALE GENOMIC DNA]</scope>
    <source>
        <strain evidence="2 3">CBS 109695</strain>
    </source>
</reference>
<organism evidence="2 3">
    <name type="scientific">Athelia psychrophila</name>
    <dbReference type="NCBI Taxonomy" id="1759441"/>
    <lineage>
        <taxon>Eukaryota</taxon>
        <taxon>Fungi</taxon>
        <taxon>Dikarya</taxon>
        <taxon>Basidiomycota</taxon>
        <taxon>Agaricomycotina</taxon>
        <taxon>Agaricomycetes</taxon>
        <taxon>Agaricomycetidae</taxon>
        <taxon>Atheliales</taxon>
        <taxon>Atheliaceae</taxon>
        <taxon>Athelia</taxon>
    </lineage>
</organism>
<evidence type="ECO:0000256" key="1">
    <source>
        <dbReference type="SAM" id="MobiDB-lite"/>
    </source>
</evidence>
<evidence type="ECO:0000313" key="2">
    <source>
        <dbReference type="EMBL" id="KZP11330.1"/>
    </source>
</evidence>
<evidence type="ECO:0000313" key="3">
    <source>
        <dbReference type="Proteomes" id="UP000076532"/>
    </source>
</evidence>
<keyword evidence="3" id="KW-1185">Reference proteome</keyword>
<dbReference type="Proteomes" id="UP000076532">
    <property type="component" value="Unassembled WGS sequence"/>
</dbReference>
<feature type="region of interest" description="Disordered" evidence="1">
    <location>
        <begin position="28"/>
        <end position="55"/>
    </location>
</feature>
<sequence>MDCSPPPGTVVATQAWSMHPRPHCVPPATHFPPRPRPVALPDRGPTRADAGAHNAFPHGIVDLGEWRSR</sequence>
<dbReference type="AlphaFoldDB" id="A0A166A7Q5"/>
<gene>
    <name evidence="2" type="ORF">FIBSPDRAFT_871411</name>
</gene>
<name>A0A166A7Q5_9AGAM</name>
<dbReference type="EMBL" id="KV417664">
    <property type="protein sequence ID" value="KZP11330.1"/>
    <property type="molecule type" value="Genomic_DNA"/>
</dbReference>
<proteinExistence type="predicted"/>
<protein>
    <submittedName>
        <fullName evidence="2">Uncharacterized protein</fullName>
    </submittedName>
</protein>
<feature type="compositionally biased region" description="Pro residues" evidence="1">
    <location>
        <begin position="28"/>
        <end position="38"/>
    </location>
</feature>
<accession>A0A166A7Q5</accession>